<keyword evidence="3" id="KW-0732">Signal</keyword>
<dbReference type="EMBL" id="SGPL01000115">
    <property type="protein sequence ID" value="THH17339.1"/>
    <property type="molecule type" value="Genomic_DNA"/>
</dbReference>
<feature type="compositionally biased region" description="Low complexity" evidence="1">
    <location>
        <begin position="461"/>
        <end position="478"/>
    </location>
</feature>
<reference evidence="5 6" key="1">
    <citation type="submission" date="2019-02" db="EMBL/GenBank/DDBJ databases">
        <title>Genome sequencing of the rare red list fungi Bondarzewia mesenterica.</title>
        <authorList>
            <person name="Buettner E."/>
            <person name="Kellner H."/>
        </authorList>
    </citation>
    <scope>NUCLEOTIDE SEQUENCE [LARGE SCALE GENOMIC DNA]</scope>
    <source>
        <strain evidence="5 6">DSM 108281</strain>
    </source>
</reference>
<proteinExistence type="predicted"/>
<dbReference type="Pfam" id="PF08590">
    <property type="entry name" value="DUF1771"/>
    <property type="match status" value="1"/>
</dbReference>
<keyword evidence="2" id="KW-1133">Transmembrane helix</keyword>
<dbReference type="OrthoDB" id="195231at2759"/>
<keyword evidence="2" id="KW-0472">Membrane</keyword>
<protein>
    <recommendedName>
        <fullName evidence="4">Smr domain-containing protein</fullName>
    </recommendedName>
</protein>
<name>A0A4S4LXI0_9AGAM</name>
<evidence type="ECO:0000256" key="1">
    <source>
        <dbReference type="SAM" id="MobiDB-lite"/>
    </source>
</evidence>
<dbReference type="InterPro" id="IPR036063">
    <property type="entry name" value="Smr_dom_sf"/>
</dbReference>
<dbReference type="InterPro" id="IPR002625">
    <property type="entry name" value="Smr_dom"/>
</dbReference>
<dbReference type="InterPro" id="IPR013899">
    <property type="entry name" value="DUF1771"/>
</dbReference>
<evidence type="ECO:0000313" key="5">
    <source>
        <dbReference type="EMBL" id="THH17339.1"/>
    </source>
</evidence>
<feature type="signal peptide" evidence="3">
    <location>
        <begin position="1"/>
        <end position="19"/>
    </location>
</feature>
<feature type="compositionally biased region" description="Low complexity" evidence="1">
    <location>
        <begin position="371"/>
        <end position="394"/>
    </location>
</feature>
<comment type="caution">
    <text evidence="5">The sequence shown here is derived from an EMBL/GenBank/DDBJ whole genome shotgun (WGS) entry which is preliminary data.</text>
</comment>
<feature type="region of interest" description="Disordered" evidence="1">
    <location>
        <begin position="370"/>
        <end position="498"/>
    </location>
</feature>
<dbReference type="Proteomes" id="UP000310158">
    <property type="component" value="Unassembled WGS sequence"/>
</dbReference>
<feature type="transmembrane region" description="Helical" evidence="2">
    <location>
        <begin position="653"/>
        <end position="674"/>
    </location>
</feature>
<feature type="compositionally biased region" description="Polar residues" evidence="1">
    <location>
        <begin position="489"/>
        <end position="498"/>
    </location>
</feature>
<keyword evidence="6" id="KW-1185">Reference proteome</keyword>
<feature type="transmembrane region" description="Helical" evidence="2">
    <location>
        <begin position="228"/>
        <end position="251"/>
    </location>
</feature>
<dbReference type="PANTHER" id="PTHR47417">
    <property type="entry name" value="SMR DOMAIN-CONTAINING PROTEIN YPL199C"/>
    <property type="match status" value="1"/>
</dbReference>
<accession>A0A4S4LXI0</accession>
<dbReference type="PANTHER" id="PTHR47417:SF1">
    <property type="entry name" value="SMR DOMAIN-CONTAINING PROTEIN YPL199C"/>
    <property type="match status" value="1"/>
</dbReference>
<dbReference type="SUPFAM" id="SSF160443">
    <property type="entry name" value="SMR domain-like"/>
    <property type="match status" value="1"/>
</dbReference>
<dbReference type="SMART" id="SM01162">
    <property type="entry name" value="DUF1771"/>
    <property type="match status" value="1"/>
</dbReference>
<dbReference type="PROSITE" id="PS50828">
    <property type="entry name" value="SMR"/>
    <property type="match status" value="1"/>
</dbReference>
<feature type="chain" id="PRO_5020676463" description="Smr domain-containing protein" evidence="3">
    <location>
        <begin position="20"/>
        <end position="705"/>
    </location>
</feature>
<evidence type="ECO:0000256" key="3">
    <source>
        <dbReference type="SAM" id="SignalP"/>
    </source>
</evidence>
<feature type="region of interest" description="Disordered" evidence="1">
    <location>
        <begin position="684"/>
        <end position="705"/>
    </location>
</feature>
<evidence type="ECO:0000259" key="4">
    <source>
        <dbReference type="PROSITE" id="PS50828"/>
    </source>
</evidence>
<gene>
    <name evidence="5" type="ORF">EW146_g3457</name>
</gene>
<feature type="domain" description="Smr" evidence="4">
    <location>
        <begin position="566"/>
        <end position="624"/>
    </location>
</feature>
<keyword evidence="2" id="KW-0812">Transmembrane</keyword>
<organism evidence="5 6">
    <name type="scientific">Bondarzewia mesenterica</name>
    <dbReference type="NCBI Taxonomy" id="1095465"/>
    <lineage>
        <taxon>Eukaryota</taxon>
        <taxon>Fungi</taxon>
        <taxon>Dikarya</taxon>
        <taxon>Basidiomycota</taxon>
        <taxon>Agaricomycotina</taxon>
        <taxon>Agaricomycetes</taxon>
        <taxon>Russulales</taxon>
        <taxon>Bondarzewiaceae</taxon>
        <taxon>Bondarzewia</taxon>
    </lineage>
</organism>
<dbReference type="Gene3D" id="3.30.1370.110">
    <property type="match status" value="1"/>
</dbReference>
<evidence type="ECO:0000313" key="6">
    <source>
        <dbReference type="Proteomes" id="UP000310158"/>
    </source>
</evidence>
<sequence>MYLLASTFLLLASVLSVLAVDTTTCDTLHNGLRTGTLEFTSDCNVTTWCNNGSCVPKGCRKDEFPLGWPDNINMPTRCNSSSFCPDEESECIPKLTVGSSCQFNRDDECLGPDNFKDLRDESGMGLNVNGSLCLDFVCQWANVTVGQTCEVENTGYIAYASGGQEFIDIVSRDNCKIGTYCDSQQKVCIQQKNLAVSCSADKECLSYNCGVDGTCGKDPREPRHLGTWVYIVIAIAIFGGMFATLFTLFFFHRRQRDTERDKRLQYWREQNAFRQNIMQMRDTARASIFSVQGGSMRSTVYSREGTLTEDLQAPLVQHAATKSSGLRHYVSDDGSFSYENENEGLVMTPRKTMGIFDDIVRSLAKILCGGPESESQQQQQQQPYSTYPQISQQPQPHPIASYPPQPQYQQPLPHQQQQPYYPPQQQQPYFPPPQQQQQQKPHHPQPQKPAEPKPYHKPHKQSQGQGQEQAASQVSPSHPASPPPTSPPRTDQNQVNQQNPHYTELRARANEAGDAMARAFEESHQVYAGGNGARAKELSNLGKEKQREMERLNKEASEWIFRDQSIQEARQRGDAVIHLIVGKGLHSTNGAAKLRPAIEDLMRKYDLTATLDPNNGGVLIVELPSVGVPKERELGAELGAEDITRRLGGEEGCVIISNLYLALDVYIILVFVIFHSAHVAASPNGARLRHPQDPEDLNTIDSSAR</sequence>
<evidence type="ECO:0000256" key="2">
    <source>
        <dbReference type="SAM" id="Phobius"/>
    </source>
</evidence>
<feature type="compositionally biased region" description="Pro residues" evidence="1">
    <location>
        <begin position="395"/>
        <end position="406"/>
    </location>
</feature>
<dbReference type="InterPro" id="IPR053020">
    <property type="entry name" value="Smr_domain_protein"/>
</dbReference>
<feature type="compositionally biased region" description="Low complexity" evidence="1">
    <location>
        <begin position="407"/>
        <end position="428"/>
    </location>
</feature>
<dbReference type="AlphaFoldDB" id="A0A4S4LXI0"/>